<dbReference type="EMBL" id="JANJOU010000030">
    <property type="protein sequence ID" value="MCR0985179.1"/>
    <property type="molecule type" value="Genomic_DNA"/>
</dbReference>
<protein>
    <submittedName>
        <fullName evidence="1">Glycosyltransferase</fullName>
        <ecNumber evidence="1">2.4.-.-</ecNumber>
    </submittedName>
</protein>
<keyword evidence="1" id="KW-0328">Glycosyltransferase</keyword>
<name>A0ABT1XBU1_9PROT</name>
<reference evidence="1 2" key="1">
    <citation type="submission" date="2022-06" db="EMBL/GenBank/DDBJ databases">
        <title>Roseomonas CN29.</title>
        <authorList>
            <person name="Cheng Y."/>
            <person name="He X."/>
        </authorList>
    </citation>
    <scope>NUCLEOTIDE SEQUENCE [LARGE SCALE GENOMIC DNA]</scope>
    <source>
        <strain evidence="1 2">CN29</strain>
    </source>
</reference>
<dbReference type="SUPFAM" id="SSF53756">
    <property type="entry name" value="UDP-Glycosyltransferase/glycogen phosphorylase"/>
    <property type="match status" value="1"/>
</dbReference>
<organism evidence="1 2">
    <name type="scientific">Roseomonas populi</name>
    <dbReference type="NCBI Taxonomy" id="3121582"/>
    <lineage>
        <taxon>Bacteria</taxon>
        <taxon>Pseudomonadati</taxon>
        <taxon>Pseudomonadota</taxon>
        <taxon>Alphaproteobacteria</taxon>
        <taxon>Acetobacterales</taxon>
        <taxon>Roseomonadaceae</taxon>
        <taxon>Roseomonas</taxon>
    </lineage>
</organism>
<sequence length="386" mass="43282">MNRLDAAPARPLLLCMSHLPWDLVLQRPQHLLSRAAREWRVIYFEEPRFEPPGPDLPRLERREVAEGIEVVTPLLPYWDGVPGSVERMQRPFLDALIAEAGQPDVLWYYTPLAQAVAGHLSPRLTVYDCMDELSAFRGASPQMLIEERRLMRRADLVFTGGQSLYEAKRAIRPDVHCFPSSIDRHHFARARAGDIPEPPELRALPHPRIGWFGVVDERLDLDLLAACAERRPEWSFVMIGPVVKIDPADLPRRANIHWLGRRSYADLPAHLAHWDAGLMPFAINEATRFISPTKTPEYLAAGVPVVSTPITDVVRPWGEAGLVEIASTAEAAVTALEQAMARPREAWLDRVDQHLSLISWDKTWTSMAALIRAASQAPALAGGMRA</sequence>
<gene>
    <name evidence="1" type="ORF">NRP21_24300</name>
</gene>
<dbReference type="Gene3D" id="3.40.50.11010">
    <property type="match status" value="1"/>
</dbReference>
<dbReference type="RefSeq" id="WP_257718831.1">
    <property type="nucleotide sequence ID" value="NZ_JANJOU010000030.1"/>
</dbReference>
<keyword evidence="1" id="KW-0808">Transferase</keyword>
<comment type="caution">
    <text evidence="1">The sequence shown here is derived from an EMBL/GenBank/DDBJ whole genome shotgun (WGS) entry which is preliminary data.</text>
</comment>
<evidence type="ECO:0000313" key="1">
    <source>
        <dbReference type="EMBL" id="MCR0985179.1"/>
    </source>
</evidence>
<dbReference type="PANTHER" id="PTHR12526">
    <property type="entry name" value="GLYCOSYLTRANSFERASE"/>
    <property type="match status" value="1"/>
</dbReference>
<keyword evidence="2" id="KW-1185">Reference proteome</keyword>
<dbReference type="EC" id="2.4.-.-" evidence="1"/>
<evidence type="ECO:0000313" key="2">
    <source>
        <dbReference type="Proteomes" id="UP001524642"/>
    </source>
</evidence>
<dbReference type="PANTHER" id="PTHR12526:SF630">
    <property type="entry name" value="GLYCOSYLTRANSFERASE"/>
    <property type="match status" value="1"/>
</dbReference>
<dbReference type="Proteomes" id="UP001524642">
    <property type="component" value="Unassembled WGS sequence"/>
</dbReference>
<dbReference type="GO" id="GO:0016757">
    <property type="term" value="F:glycosyltransferase activity"/>
    <property type="evidence" value="ECO:0007669"/>
    <property type="project" value="UniProtKB-KW"/>
</dbReference>
<dbReference type="Pfam" id="PF13692">
    <property type="entry name" value="Glyco_trans_1_4"/>
    <property type="match status" value="1"/>
</dbReference>
<accession>A0ABT1XBU1</accession>
<proteinExistence type="predicted"/>
<dbReference type="Gene3D" id="3.40.50.2000">
    <property type="entry name" value="Glycogen Phosphorylase B"/>
    <property type="match status" value="1"/>
</dbReference>